<dbReference type="SUPFAM" id="SSF88659">
    <property type="entry name" value="Sigma3 and sigma4 domains of RNA polymerase sigma factors"/>
    <property type="match status" value="1"/>
</dbReference>
<dbReference type="InterPro" id="IPR013249">
    <property type="entry name" value="RNA_pol_sigma70_r4_t2"/>
</dbReference>
<feature type="domain" description="RNA polymerase sigma-70 region 2" evidence="6">
    <location>
        <begin position="28"/>
        <end position="90"/>
    </location>
</feature>
<evidence type="ECO:0000313" key="9">
    <source>
        <dbReference type="Proteomes" id="UP000618818"/>
    </source>
</evidence>
<dbReference type="PANTHER" id="PTHR43133">
    <property type="entry name" value="RNA POLYMERASE ECF-TYPE SIGMA FACTO"/>
    <property type="match status" value="1"/>
</dbReference>
<name>A0ABR8NDB8_9ACTN</name>
<evidence type="ECO:0000256" key="5">
    <source>
        <dbReference type="ARBA" id="ARBA00023163"/>
    </source>
</evidence>
<reference evidence="8 9" key="1">
    <citation type="submission" date="2020-09" db="EMBL/GenBank/DDBJ databases">
        <title>novel species in genus Nocardioides.</title>
        <authorList>
            <person name="Zhang G."/>
        </authorList>
    </citation>
    <scope>NUCLEOTIDE SEQUENCE [LARGE SCALE GENOMIC DNA]</scope>
    <source>
        <strain evidence="8 9">KCTC 39551</strain>
    </source>
</reference>
<evidence type="ECO:0000256" key="2">
    <source>
        <dbReference type="ARBA" id="ARBA00023015"/>
    </source>
</evidence>
<organism evidence="8 9">
    <name type="scientific">Nocardioides cavernae</name>
    <dbReference type="NCBI Taxonomy" id="1921566"/>
    <lineage>
        <taxon>Bacteria</taxon>
        <taxon>Bacillati</taxon>
        <taxon>Actinomycetota</taxon>
        <taxon>Actinomycetes</taxon>
        <taxon>Propionibacteriales</taxon>
        <taxon>Nocardioidaceae</taxon>
        <taxon>Nocardioides</taxon>
    </lineage>
</organism>
<dbReference type="CDD" id="cd06171">
    <property type="entry name" value="Sigma70_r4"/>
    <property type="match status" value="1"/>
</dbReference>
<dbReference type="InterPro" id="IPR007627">
    <property type="entry name" value="RNA_pol_sigma70_r2"/>
</dbReference>
<evidence type="ECO:0000256" key="1">
    <source>
        <dbReference type="ARBA" id="ARBA00010641"/>
    </source>
</evidence>
<dbReference type="InterPro" id="IPR013325">
    <property type="entry name" value="RNA_pol_sigma_r2"/>
</dbReference>
<feature type="domain" description="RNA polymerase sigma factor 70 region 4 type 2" evidence="7">
    <location>
        <begin position="112"/>
        <end position="164"/>
    </location>
</feature>
<dbReference type="EMBL" id="JACXYZ010000002">
    <property type="protein sequence ID" value="MBD3925651.1"/>
    <property type="molecule type" value="Genomic_DNA"/>
</dbReference>
<keyword evidence="5" id="KW-0804">Transcription</keyword>
<evidence type="ECO:0000256" key="4">
    <source>
        <dbReference type="ARBA" id="ARBA00023125"/>
    </source>
</evidence>
<sequence>MDEDSITFGLVSGPEDCGVALRDVFDASYRKLVVQLYAITGDYDEAEDLVQEAFVKAVATSRRFLRVDNKEAWLRTTAVNAHRSRWRKKRNGRRAQDRMTRPRDPAALEEHVEIINALRALPEQQRQVVALHYLADLPVGAIAAELGVPEGTVKSRLSRGREALATSLTPAEGGVDHV</sequence>
<dbReference type="InterPro" id="IPR039425">
    <property type="entry name" value="RNA_pol_sigma-70-like"/>
</dbReference>
<evidence type="ECO:0000259" key="7">
    <source>
        <dbReference type="Pfam" id="PF08281"/>
    </source>
</evidence>
<accession>A0ABR8NDB8</accession>
<dbReference type="NCBIfam" id="TIGR02937">
    <property type="entry name" value="sigma70-ECF"/>
    <property type="match status" value="1"/>
</dbReference>
<protein>
    <submittedName>
        <fullName evidence="8">SigE family RNA polymerase sigma factor</fullName>
    </submittedName>
</protein>
<evidence type="ECO:0000313" key="8">
    <source>
        <dbReference type="EMBL" id="MBD3925651.1"/>
    </source>
</evidence>
<comment type="caution">
    <text evidence="8">The sequence shown here is derived from an EMBL/GenBank/DDBJ whole genome shotgun (WGS) entry which is preliminary data.</text>
</comment>
<dbReference type="InterPro" id="IPR014284">
    <property type="entry name" value="RNA_pol_sigma-70_dom"/>
</dbReference>
<dbReference type="InterPro" id="IPR036388">
    <property type="entry name" value="WH-like_DNA-bd_sf"/>
</dbReference>
<dbReference type="Pfam" id="PF04542">
    <property type="entry name" value="Sigma70_r2"/>
    <property type="match status" value="1"/>
</dbReference>
<dbReference type="Gene3D" id="1.10.1740.10">
    <property type="match status" value="1"/>
</dbReference>
<comment type="similarity">
    <text evidence="1">Belongs to the sigma-70 factor family. ECF subfamily.</text>
</comment>
<keyword evidence="2" id="KW-0805">Transcription regulation</keyword>
<dbReference type="Pfam" id="PF08281">
    <property type="entry name" value="Sigma70_r4_2"/>
    <property type="match status" value="1"/>
</dbReference>
<keyword evidence="9" id="KW-1185">Reference proteome</keyword>
<keyword evidence="3" id="KW-0731">Sigma factor</keyword>
<dbReference type="Proteomes" id="UP000618818">
    <property type="component" value="Unassembled WGS sequence"/>
</dbReference>
<dbReference type="RefSeq" id="WP_191195538.1">
    <property type="nucleotide sequence ID" value="NZ_JACXYZ010000002.1"/>
</dbReference>
<gene>
    <name evidence="8" type="ORF">IEZ26_13540</name>
</gene>
<evidence type="ECO:0000259" key="6">
    <source>
        <dbReference type="Pfam" id="PF04542"/>
    </source>
</evidence>
<keyword evidence="4" id="KW-0238">DNA-binding</keyword>
<evidence type="ECO:0000256" key="3">
    <source>
        <dbReference type="ARBA" id="ARBA00023082"/>
    </source>
</evidence>
<dbReference type="PANTHER" id="PTHR43133:SF50">
    <property type="entry name" value="ECF RNA POLYMERASE SIGMA FACTOR SIGM"/>
    <property type="match status" value="1"/>
</dbReference>
<proteinExistence type="inferred from homology"/>
<dbReference type="Gene3D" id="1.10.10.10">
    <property type="entry name" value="Winged helix-like DNA-binding domain superfamily/Winged helix DNA-binding domain"/>
    <property type="match status" value="1"/>
</dbReference>
<dbReference type="InterPro" id="IPR013324">
    <property type="entry name" value="RNA_pol_sigma_r3/r4-like"/>
</dbReference>
<dbReference type="SUPFAM" id="SSF88946">
    <property type="entry name" value="Sigma2 domain of RNA polymerase sigma factors"/>
    <property type="match status" value="1"/>
</dbReference>